<dbReference type="InterPro" id="IPR049492">
    <property type="entry name" value="BD-FAE-like_dom"/>
</dbReference>
<dbReference type="Pfam" id="PF20434">
    <property type="entry name" value="BD-FAE"/>
    <property type="match status" value="1"/>
</dbReference>
<dbReference type="EMBL" id="MZGV01000017">
    <property type="protein sequence ID" value="OPJ62100.1"/>
    <property type="molecule type" value="Genomic_DNA"/>
</dbReference>
<reference evidence="3 4" key="1">
    <citation type="submission" date="2017-03" db="EMBL/GenBank/DDBJ databases">
        <title>Genome sequence of Clostridium oryzae DSM 28571.</title>
        <authorList>
            <person name="Poehlein A."/>
            <person name="Daniel R."/>
        </authorList>
    </citation>
    <scope>NUCLEOTIDE SEQUENCE [LARGE SCALE GENOMIC DNA]</scope>
    <source>
        <strain evidence="3 4">DSM 28571</strain>
    </source>
</reference>
<dbReference type="PANTHER" id="PTHR48081:SF6">
    <property type="entry name" value="PEPTIDASE S9 PROLYL OLIGOPEPTIDASE CATALYTIC DOMAIN-CONTAINING PROTEIN"/>
    <property type="match status" value="1"/>
</dbReference>
<evidence type="ECO:0000313" key="3">
    <source>
        <dbReference type="EMBL" id="OPJ62100.1"/>
    </source>
</evidence>
<organism evidence="3 4">
    <name type="scientific">Clostridium oryzae</name>
    <dbReference type="NCBI Taxonomy" id="1450648"/>
    <lineage>
        <taxon>Bacteria</taxon>
        <taxon>Bacillati</taxon>
        <taxon>Bacillota</taxon>
        <taxon>Clostridia</taxon>
        <taxon>Eubacteriales</taxon>
        <taxon>Clostridiaceae</taxon>
        <taxon>Clostridium</taxon>
    </lineage>
</organism>
<accession>A0A1V4IQL1</accession>
<dbReference type="STRING" id="1450648.CLORY_19230"/>
<name>A0A1V4IQL1_9CLOT</name>
<evidence type="ECO:0000256" key="1">
    <source>
        <dbReference type="ARBA" id="ARBA00022801"/>
    </source>
</evidence>
<feature type="domain" description="BD-FAE-like" evidence="2">
    <location>
        <begin position="31"/>
        <end position="219"/>
    </location>
</feature>
<dbReference type="Gene3D" id="3.40.50.1820">
    <property type="entry name" value="alpha/beta hydrolase"/>
    <property type="match status" value="1"/>
</dbReference>
<sequence length="272" mass="30795">MISKRINLWNEENYDKQTDGFKPYMDTYVLYGNKKRPAVVICPGGAYAFTSDREAEAIALKFNAAGFHAFIVYYSVAPRKHPQPILDVSRAMCIVRENAEKWNVDSNKIAICGFSAGGHLAASLSVYWEKDYISKHVQITQGLNRPNAAILCYPVITSGEFAHEDSFKNLLGNKLSKSTIEEMSLEKHVNEKVPPTFIWHTYADELVPVENSLLFARALKSKEIPFELHIYPDGVHGLSLATEETAYDGYGQNPHVATWMKLCIEWLIEVFR</sequence>
<dbReference type="SUPFAM" id="SSF53474">
    <property type="entry name" value="alpha/beta-Hydrolases"/>
    <property type="match status" value="1"/>
</dbReference>
<dbReference type="PANTHER" id="PTHR48081">
    <property type="entry name" value="AB HYDROLASE SUPERFAMILY PROTEIN C4A8.06C"/>
    <property type="match status" value="1"/>
</dbReference>
<gene>
    <name evidence="3" type="primary">axeA1</name>
    <name evidence="3" type="ORF">CLORY_19230</name>
</gene>
<dbReference type="Proteomes" id="UP000190080">
    <property type="component" value="Unassembled WGS sequence"/>
</dbReference>
<evidence type="ECO:0000313" key="4">
    <source>
        <dbReference type="Proteomes" id="UP000190080"/>
    </source>
</evidence>
<dbReference type="AlphaFoldDB" id="A0A1V4IQL1"/>
<dbReference type="GO" id="GO:0046555">
    <property type="term" value="F:acetylxylan esterase activity"/>
    <property type="evidence" value="ECO:0007669"/>
    <property type="project" value="UniProtKB-EC"/>
</dbReference>
<comment type="caution">
    <text evidence="3">The sequence shown here is derived from an EMBL/GenBank/DDBJ whole genome shotgun (WGS) entry which is preliminary data.</text>
</comment>
<keyword evidence="1 3" id="KW-0378">Hydrolase</keyword>
<protein>
    <submittedName>
        <fullName evidence="3">Acetylxylan esterase</fullName>
        <ecNumber evidence="3">3.1.1.72</ecNumber>
    </submittedName>
</protein>
<dbReference type="EC" id="3.1.1.72" evidence="3"/>
<keyword evidence="4" id="KW-1185">Reference proteome</keyword>
<dbReference type="InterPro" id="IPR050300">
    <property type="entry name" value="GDXG_lipolytic_enzyme"/>
</dbReference>
<proteinExistence type="predicted"/>
<dbReference type="OrthoDB" id="9794725at2"/>
<dbReference type="RefSeq" id="WP_079423690.1">
    <property type="nucleotide sequence ID" value="NZ_MZGV01000017.1"/>
</dbReference>
<dbReference type="InterPro" id="IPR029058">
    <property type="entry name" value="AB_hydrolase_fold"/>
</dbReference>
<evidence type="ECO:0000259" key="2">
    <source>
        <dbReference type="Pfam" id="PF20434"/>
    </source>
</evidence>